<keyword evidence="1" id="KW-1133">Transmembrane helix</keyword>
<dbReference type="AlphaFoldDB" id="A0A0F4LV82"/>
<feature type="transmembrane region" description="Helical" evidence="1">
    <location>
        <begin position="45"/>
        <end position="64"/>
    </location>
</feature>
<dbReference type="HOGENOM" id="CLU_196714_0_0_9"/>
<accession>A0A0F4LV82</accession>
<evidence type="ECO:0008006" key="4">
    <source>
        <dbReference type="Google" id="ProtNLM"/>
    </source>
</evidence>
<gene>
    <name evidence="2" type="ORF">JF72_00220</name>
</gene>
<protein>
    <recommendedName>
        <fullName evidence="4">Immunity protein</fullName>
    </recommendedName>
</protein>
<evidence type="ECO:0000313" key="3">
    <source>
        <dbReference type="Proteomes" id="UP000033682"/>
    </source>
</evidence>
<keyword evidence="1" id="KW-0812">Transmembrane</keyword>
<comment type="caution">
    <text evidence="2">The sequence shown here is derived from an EMBL/GenBank/DDBJ whole genome shotgun (WGS) entry which is preliminary data.</text>
</comment>
<dbReference type="EMBL" id="JXLG01000001">
    <property type="protein sequence ID" value="KJY62682.1"/>
    <property type="molecule type" value="Genomic_DNA"/>
</dbReference>
<dbReference type="RefSeq" id="WP_046305727.1">
    <property type="nucleotide sequence ID" value="NZ_KQ033999.1"/>
</dbReference>
<dbReference type="Proteomes" id="UP000033682">
    <property type="component" value="Unassembled WGS sequence"/>
</dbReference>
<dbReference type="PATRIC" id="fig|303541.3.peg.161"/>
<proteinExistence type="predicted"/>
<organism evidence="2 3">
    <name type="scientific">Lactobacillus apis</name>
    <dbReference type="NCBI Taxonomy" id="303541"/>
    <lineage>
        <taxon>Bacteria</taxon>
        <taxon>Bacillati</taxon>
        <taxon>Bacillota</taxon>
        <taxon>Bacilli</taxon>
        <taxon>Lactobacillales</taxon>
        <taxon>Lactobacillaceae</taxon>
        <taxon>Lactobacillus</taxon>
    </lineage>
</organism>
<sequence>MMEQLTGVVVGILLGIWEIYAVYKAFKDTKQRGNKNTSTFLPLALWSGVVLALAFIGIGIALVMKMY</sequence>
<keyword evidence="3" id="KW-1185">Reference proteome</keyword>
<keyword evidence="1" id="KW-0472">Membrane</keyword>
<evidence type="ECO:0000313" key="2">
    <source>
        <dbReference type="EMBL" id="KJY62682.1"/>
    </source>
</evidence>
<evidence type="ECO:0000256" key="1">
    <source>
        <dbReference type="SAM" id="Phobius"/>
    </source>
</evidence>
<reference evidence="2 3" key="1">
    <citation type="submission" date="2015-01" db="EMBL/GenBank/DDBJ databases">
        <title>Comparative genomics of the lactic acid bacteria isolated from the honey bee gut.</title>
        <authorList>
            <person name="Ellegaard K.M."/>
            <person name="Tamarit D."/>
            <person name="Javelind E."/>
            <person name="Olofsson T."/>
            <person name="Andersson S.G."/>
            <person name="Vasquez A."/>
        </authorList>
    </citation>
    <scope>NUCLEOTIDE SEQUENCE [LARGE SCALE GENOMIC DNA]</scope>
    <source>
        <strain evidence="2 3">Hma11</strain>
    </source>
</reference>
<name>A0A0F4LV82_9LACO</name>